<organism evidence="1 2">
    <name type="scientific">Clitoria ternatea</name>
    <name type="common">Butterfly pea</name>
    <dbReference type="NCBI Taxonomy" id="43366"/>
    <lineage>
        <taxon>Eukaryota</taxon>
        <taxon>Viridiplantae</taxon>
        <taxon>Streptophyta</taxon>
        <taxon>Embryophyta</taxon>
        <taxon>Tracheophyta</taxon>
        <taxon>Spermatophyta</taxon>
        <taxon>Magnoliopsida</taxon>
        <taxon>eudicotyledons</taxon>
        <taxon>Gunneridae</taxon>
        <taxon>Pentapetalae</taxon>
        <taxon>rosids</taxon>
        <taxon>fabids</taxon>
        <taxon>Fabales</taxon>
        <taxon>Fabaceae</taxon>
        <taxon>Papilionoideae</taxon>
        <taxon>50 kb inversion clade</taxon>
        <taxon>NPAAA clade</taxon>
        <taxon>indigoferoid/millettioid clade</taxon>
        <taxon>Phaseoleae</taxon>
        <taxon>Clitoria</taxon>
    </lineage>
</organism>
<gene>
    <name evidence="1" type="ORF">RJT34_25986</name>
</gene>
<evidence type="ECO:0000313" key="2">
    <source>
        <dbReference type="Proteomes" id="UP001359559"/>
    </source>
</evidence>
<dbReference type="EMBL" id="JAYKXN010000007">
    <property type="protein sequence ID" value="KAK7270667.1"/>
    <property type="molecule type" value="Genomic_DNA"/>
</dbReference>
<evidence type="ECO:0000313" key="1">
    <source>
        <dbReference type="EMBL" id="KAK7270667.1"/>
    </source>
</evidence>
<proteinExistence type="predicted"/>
<keyword evidence="2" id="KW-1185">Reference proteome</keyword>
<sequence>MIGSRGARILANPRDLDELSQKEMLSSHQHIGNKLSQGSNYIQTRSFKDQNLECNQNPSLEFTLGRSNWHRNEHA</sequence>
<dbReference type="Proteomes" id="UP001359559">
    <property type="component" value="Unassembled WGS sequence"/>
</dbReference>
<reference evidence="1 2" key="1">
    <citation type="submission" date="2024-01" db="EMBL/GenBank/DDBJ databases">
        <title>The genomes of 5 underutilized Papilionoideae crops provide insights into root nodulation and disease resistance.</title>
        <authorList>
            <person name="Yuan L."/>
        </authorList>
    </citation>
    <scope>NUCLEOTIDE SEQUENCE [LARGE SCALE GENOMIC DNA]</scope>
    <source>
        <strain evidence="1">LY-2023</strain>
        <tissue evidence="1">Leaf</tissue>
    </source>
</reference>
<accession>A0AAN9I8W2</accession>
<dbReference type="AlphaFoldDB" id="A0AAN9I8W2"/>
<comment type="caution">
    <text evidence="1">The sequence shown here is derived from an EMBL/GenBank/DDBJ whole genome shotgun (WGS) entry which is preliminary data.</text>
</comment>
<protein>
    <submittedName>
        <fullName evidence="1">Uncharacterized protein</fullName>
    </submittedName>
</protein>
<name>A0AAN9I8W2_CLITE</name>